<dbReference type="EMBL" id="CP043494">
    <property type="protein sequence ID" value="WNG43118.1"/>
    <property type="molecule type" value="Genomic_DNA"/>
</dbReference>
<dbReference type="InterPro" id="IPR013783">
    <property type="entry name" value="Ig-like_fold"/>
</dbReference>
<dbReference type="Proteomes" id="UP001611383">
    <property type="component" value="Chromosome"/>
</dbReference>
<sequence length="178" mass="19482">MRRFAHHTKTQLADTAAQLKPRRWFASFAAPPLFALAIVGGALLPSGQAQAAGQPDLDVVSCRPVDDPVDYGDGIDWYKLEVTYHNKGTAPSPGFQYLVRPSWGVDLFSGQLKNEASVVRSAGPLQAGQSVSTFFWVTKNVVDKRLWGIFLDNNGFNQGTVAESNELNNFCTFYANPS</sequence>
<evidence type="ECO:0008006" key="3">
    <source>
        <dbReference type="Google" id="ProtNLM"/>
    </source>
</evidence>
<organism evidence="1 2">
    <name type="scientific">Archangium minus</name>
    <dbReference type="NCBI Taxonomy" id="83450"/>
    <lineage>
        <taxon>Bacteria</taxon>
        <taxon>Pseudomonadati</taxon>
        <taxon>Myxococcota</taxon>
        <taxon>Myxococcia</taxon>
        <taxon>Myxococcales</taxon>
        <taxon>Cystobacterineae</taxon>
        <taxon>Archangiaceae</taxon>
        <taxon>Archangium</taxon>
    </lineage>
</organism>
<name>A0ABY9WHC3_9BACT</name>
<reference evidence="1 2" key="1">
    <citation type="submission" date="2019-08" db="EMBL/GenBank/DDBJ databases">
        <title>Archangium and Cystobacter genomes.</title>
        <authorList>
            <person name="Chen I.-C.K."/>
            <person name="Wielgoss S."/>
        </authorList>
    </citation>
    <scope>NUCLEOTIDE SEQUENCE [LARGE SCALE GENOMIC DNA]</scope>
    <source>
        <strain evidence="1 2">Cbm 6</strain>
    </source>
</reference>
<proteinExistence type="predicted"/>
<accession>A0ABY9WHC3</accession>
<evidence type="ECO:0000313" key="1">
    <source>
        <dbReference type="EMBL" id="WNG43118.1"/>
    </source>
</evidence>
<evidence type="ECO:0000313" key="2">
    <source>
        <dbReference type="Proteomes" id="UP001611383"/>
    </source>
</evidence>
<dbReference type="Gene3D" id="2.60.40.10">
    <property type="entry name" value="Immunoglobulins"/>
    <property type="match status" value="1"/>
</dbReference>
<dbReference type="RefSeq" id="WP_395813589.1">
    <property type="nucleotide sequence ID" value="NZ_CP043494.1"/>
</dbReference>
<gene>
    <name evidence="1" type="ORF">F0U60_02650</name>
</gene>
<protein>
    <recommendedName>
        <fullName evidence="3">CARDB domain-containing protein</fullName>
    </recommendedName>
</protein>
<keyword evidence="2" id="KW-1185">Reference proteome</keyword>